<comment type="caution">
    <text evidence="1">The sequence shown here is derived from an EMBL/GenBank/DDBJ whole genome shotgun (WGS) entry which is preliminary data.</text>
</comment>
<gene>
    <name evidence="1" type="ORF">CLO192961_LOCUS441153</name>
</gene>
<evidence type="ECO:0000313" key="2">
    <source>
        <dbReference type="Proteomes" id="UP000766486"/>
    </source>
</evidence>
<name>A0ABY6UXR6_BIOOC</name>
<organism evidence="1 2">
    <name type="scientific">Bionectria ochroleuca</name>
    <name type="common">Gliocladium roseum</name>
    <dbReference type="NCBI Taxonomy" id="29856"/>
    <lineage>
        <taxon>Eukaryota</taxon>
        <taxon>Fungi</taxon>
        <taxon>Dikarya</taxon>
        <taxon>Ascomycota</taxon>
        <taxon>Pezizomycotina</taxon>
        <taxon>Sordariomycetes</taxon>
        <taxon>Hypocreomycetidae</taxon>
        <taxon>Hypocreales</taxon>
        <taxon>Bionectriaceae</taxon>
        <taxon>Clonostachys</taxon>
    </lineage>
</organism>
<proteinExistence type="predicted"/>
<accession>A0ABY6UXR6</accession>
<keyword evidence="2" id="KW-1185">Reference proteome</keyword>
<reference evidence="1 2" key="1">
    <citation type="submission" date="2019-06" db="EMBL/GenBank/DDBJ databases">
        <authorList>
            <person name="Broberg M."/>
        </authorList>
    </citation>
    <scope>NUCLEOTIDE SEQUENCE [LARGE SCALE GENOMIC DNA]</scope>
</reference>
<protein>
    <submittedName>
        <fullName evidence="1">Uncharacterized protein</fullName>
    </submittedName>
</protein>
<sequence length="97" mass="11148">MPFTSNKRLFQGTWEARRVVGMGVAVASVFQGKIFKAGLLIFTHHVERLQQLRSPYCNNLIFSYNDSGYNSFHFVFRLSFKILYGQIDKTGAYALMT</sequence>
<dbReference type="EMBL" id="CABFNS010000928">
    <property type="protein sequence ID" value="VUC36241.1"/>
    <property type="molecule type" value="Genomic_DNA"/>
</dbReference>
<dbReference type="Proteomes" id="UP000766486">
    <property type="component" value="Unassembled WGS sequence"/>
</dbReference>
<evidence type="ECO:0000313" key="1">
    <source>
        <dbReference type="EMBL" id="VUC36241.1"/>
    </source>
</evidence>